<sequence>MLAIKWSDTNFSITPPIGLWPNGHLRSLKGTWWERLGIQTPTSLFHKHQKITLEKHQHDAIKVLYHQEMPTIFQINAC</sequence>
<accession>A0A2P2NQE6</accession>
<name>A0A2P2NQE6_RHIMU</name>
<organism evidence="1">
    <name type="scientific">Rhizophora mucronata</name>
    <name type="common">Asiatic mangrove</name>
    <dbReference type="NCBI Taxonomy" id="61149"/>
    <lineage>
        <taxon>Eukaryota</taxon>
        <taxon>Viridiplantae</taxon>
        <taxon>Streptophyta</taxon>
        <taxon>Embryophyta</taxon>
        <taxon>Tracheophyta</taxon>
        <taxon>Spermatophyta</taxon>
        <taxon>Magnoliopsida</taxon>
        <taxon>eudicotyledons</taxon>
        <taxon>Gunneridae</taxon>
        <taxon>Pentapetalae</taxon>
        <taxon>rosids</taxon>
        <taxon>fabids</taxon>
        <taxon>Malpighiales</taxon>
        <taxon>Rhizophoraceae</taxon>
        <taxon>Rhizophora</taxon>
    </lineage>
</organism>
<proteinExistence type="predicted"/>
<protein>
    <submittedName>
        <fullName evidence="1">Uncharacterized protein</fullName>
    </submittedName>
</protein>
<dbReference type="AlphaFoldDB" id="A0A2P2NQE6"/>
<dbReference type="EMBL" id="GGEC01064136">
    <property type="protein sequence ID" value="MBX44620.1"/>
    <property type="molecule type" value="Transcribed_RNA"/>
</dbReference>
<reference evidence="1" key="1">
    <citation type="submission" date="2018-02" db="EMBL/GenBank/DDBJ databases">
        <title>Rhizophora mucronata_Transcriptome.</title>
        <authorList>
            <person name="Meera S.P."/>
            <person name="Sreeshan A."/>
            <person name="Augustine A."/>
        </authorList>
    </citation>
    <scope>NUCLEOTIDE SEQUENCE</scope>
    <source>
        <tissue evidence="1">Leaf</tissue>
    </source>
</reference>
<evidence type="ECO:0000313" key="1">
    <source>
        <dbReference type="EMBL" id="MBX44620.1"/>
    </source>
</evidence>